<feature type="region of interest" description="Disordered" evidence="1">
    <location>
        <begin position="344"/>
        <end position="375"/>
    </location>
</feature>
<evidence type="ECO:0000313" key="3">
    <source>
        <dbReference type="Proteomes" id="UP001286456"/>
    </source>
</evidence>
<reference evidence="2" key="1">
    <citation type="journal article" date="2023" name="Mol. Phylogenet. Evol.">
        <title>Genome-scale phylogeny and comparative genomics of the fungal order Sordariales.</title>
        <authorList>
            <person name="Hensen N."/>
            <person name="Bonometti L."/>
            <person name="Westerberg I."/>
            <person name="Brannstrom I.O."/>
            <person name="Guillou S."/>
            <person name="Cros-Aarteil S."/>
            <person name="Calhoun S."/>
            <person name="Haridas S."/>
            <person name="Kuo A."/>
            <person name="Mondo S."/>
            <person name="Pangilinan J."/>
            <person name="Riley R."/>
            <person name="LaButti K."/>
            <person name="Andreopoulos B."/>
            <person name="Lipzen A."/>
            <person name="Chen C."/>
            <person name="Yan M."/>
            <person name="Daum C."/>
            <person name="Ng V."/>
            <person name="Clum A."/>
            <person name="Steindorff A."/>
            <person name="Ohm R.A."/>
            <person name="Martin F."/>
            <person name="Silar P."/>
            <person name="Natvig D.O."/>
            <person name="Lalanne C."/>
            <person name="Gautier V."/>
            <person name="Ament-Velasquez S.L."/>
            <person name="Kruys A."/>
            <person name="Hutchinson M.I."/>
            <person name="Powell A.J."/>
            <person name="Barry K."/>
            <person name="Miller A.N."/>
            <person name="Grigoriev I.V."/>
            <person name="Debuchy R."/>
            <person name="Gladieux P."/>
            <person name="Hiltunen Thoren M."/>
            <person name="Johannesson H."/>
        </authorList>
    </citation>
    <scope>NUCLEOTIDE SEQUENCE</scope>
    <source>
        <strain evidence="2">SMH4131-1</strain>
    </source>
</reference>
<dbReference type="EMBL" id="JAUEPO010000002">
    <property type="protein sequence ID" value="KAK3332267.1"/>
    <property type="molecule type" value="Genomic_DNA"/>
</dbReference>
<evidence type="ECO:0000313" key="2">
    <source>
        <dbReference type="EMBL" id="KAK3332267.1"/>
    </source>
</evidence>
<protein>
    <submittedName>
        <fullName evidence="2">Uncharacterized protein</fullName>
    </submittedName>
</protein>
<keyword evidence="3" id="KW-1185">Reference proteome</keyword>
<feature type="region of interest" description="Disordered" evidence="1">
    <location>
        <begin position="77"/>
        <end position="113"/>
    </location>
</feature>
<feature type="compositionally biased region" description="Acidic residues" evidence="1">
    <location>
        <begin position="356"/>
        <end position="367"/>
    </location>
</feature>
<proteinExistence type="predicted"/>
<accession>A0AAE0MH40</accession>
<reference evidence="2" key="2">
    <citation type="submission" date="2023-06" db="EMBL/GenBank/DDBJ databases">
        <authorList>
            <consortium name="Lawrence Berkeley National Laboratory"/>
            <person name="Haridas S."/>
            <person name="Hensen N."/>
            <person name="Bonometti L."/>
            <person name="Westerberg I."/>
            <person name="Brannstrom I.O."/>
            <person name="Guillou S."/>
            <person name="Cros-Aarteil S."/>
            <person name="Calhoun S."/>
            <person name="Kuo A."/>
            <person name="Mondo S."/>
            <person name="Pangilinan J."/>
            <person name="Riley R."/>
            <person name="Labutti K."/>
            <person name="Andreopoulos B."/>
            <person name="Lipzen A."/>
            <person name="Chen C."/>
            <person name="Yanf M."/>
            <person name="Daum C."/>
            <person name="Ng V."/>
            <person name="Clum A."/>
            <person name="Steindorff A."/>
            <person name="Ohm R."/>
            <person name="Martin F."/>
            <person name="Silar P."/>
            <person name="Natvig D."/>
            <person name="Lalanne C."/>
            <person name="Gautier V."/>
            <person name="Ament-Velasquez S.L."/>
            <person name="Kruys A."/>
            <person name="Hutchinson M.I."/>
            <person name="Powell A.J."/>
            <person name="Barry K."/>
            <person name="Miller A.N."/>
            <person name="Grigoriev I.V."/>
            <person name="Debuchy R."/>
            <person name="Gladieux P."/>
            <person name="Thoren M.H."/>
            <person name="Johannesson H."/>
        </authorList>
    </citation>
    <scope>NUCLEOTIDE SEQUENCE</scope>
    <source>
        <strain evidence="2">SMH4131-1</strain>
    </source>
</reference>
<organism evidence="2 3">
    <name type="scientific">Cercophora scortea</name>
    <dbReference type="NCBI Taxonomy" id="314031"/>
    <lineage>
        <taxon>Eukaryota</taxon>
        <taxon>Fungi</taxon>
        <taxon>Dikarya</taxon>
        <taxon>Ascomycota</taxon>
        <taxon>Pezizomycotina</taxon>
        <taxon>Sordariomycetes</taxon>
        <taxon>Sordariomycetidae</taxon>
        <taxon>Sordariales</taxon>
        <taxon>Lasiosphaeriaceae</taxon>
        <taxon>Cercophora</taxon>
    </lineage>
</organism>
<feature type="compositionally biased region" description="Basic and acidic residues" evidence="1">
    <location>
        <begin position="87"/>
        <end position="102"/>
    </location>
</feature>
<name>A0AAE0MH40_9PEZI</name>
<comment type="caution">
    <text evidence="2">The sequence shown here is derived from an EMBL/GenBank/DDBJ whole genome shotgun (WGS) entry which is preliminary data.</text>
</comment>
<gene>
    <name evidence="2" type="ORF">B0T19DRAFT_439119</name>
</gene>
<sequence length="375" mass="42478">MATFNNFNQFRRSLRIPSRRQPIALLWPTPEPGSLHFLIRQHPRTPVIVHGLKWTALQLQLLDCHFEISVEPAASIHNEAENNQAEPKPDGTTEQRTTEKQPEATTPPAGDEPAIFTDRQCALLGFISPLLWWTEVRDCMEEVLEDFKLKTMRTTSIDFYFGQKFADDLRVTRLYRKYAEAAPTIAHVDFSHLVRLRDSLGLLLTEDRPAEERHNTPAFALRYKMIKSLQDTHRSYGSRQPYMVAVLIALAQAQAQAWMELDPATPPPTAWRCHVIATSSLPMRTGMAIYTADIPEAFLAKLEQPFVFSPTPPLVVRVEEIPYLPAEDCLRKMSEILGVRAGARDRSDLVSSNSSDESDETISDDSDYSVSELSD</sequence>
<evidence type="ECO:0000256" key="1">
    <source>
        <dbReference type="SAM" id="MobiDB-lite"/>
    </source>
</evidence>
<dbReference type="Proteomes" id="UP001286456">
    <property type="component" value="Unassembled WGS sequence"/>
</dbReference>
<dbReference type="AlphaFoldDB" id="A0AAE0MH40"/>